<dbReference type="PANTHER" id="PTHR45749:SF23">
    <property type="entry name" value="ZINC FINGER MYM-TYPE PROTEIN 1-LIKE"/>
    <property type="match status" value="1"/>
</dbReference>
<keyword evidence="3" id="KW-1185">Reference proteome</keyword>
<accession>A0A8R1X0P2</accession>
<reference evidence="2" key="2">
    <citation type="submission" date="2022-06" db="UniProtKB">
        <authorList>
            <consortium name="EnsemblMetazoa"/>
        </authorList>
    </citation>
    <scope>IDENTIFICATION</scope>
</reference>
<feature type="domain" description="DUF4371" evidence="1">
    <location>
        <begin position="8"/>
        <end position="77"/>
    </location>
</feature>
<dbReference type="AlphaFoldDB" id="A0A8R1X0P2"/>
<organism evidence="2 3">
    <name type="scientific">Acyrthosiphon pisum</name>
    <name type="common">Pea aphid</name>
    <dbReference type="NCBI Taxonomy" id="7029"/>
    <lineage>
        <taxon>Eukaryota</taxon>
        <taxon>Metazoa</taxon>
        <taxon>Ecdysozoa</taxon>
        <taxon>Arthropoda</taxon>
        <taxon>Hexapoda</taxon>
        <taxon>Insecta</taxon>
        <taxon>Pterygota</taxon>
        <taxon>Neoptera</taxon>
        <taxon>Paraneoptera</taxon>
        <taxon>Hemiptera</taxon>
        <taxon>Sternorrhyncha</taxon>
        <taxon>Aphidomorpha</taxon>
        <taxon>Aphidoidea</taxon>
        <taxon>Aphididae</taxon>
        <taxon>Macrosiphini</taxon>
        <taxon>Acyrthosiphon</taxon>
    </lineage>
</organism>
<dbReference type="OrthoDB" id="6624961at2759"/>
<sequence>MFYNKCHVDQLSFIFRYVQNNGSTVERFLGFLPNSGHKSEELVDAVFLVLDSHGLDINNCRGQSYDNASNMSGMYTGLQARIKEVNPLATFVPCSAHSLNLVGCLETAIMATLWSDILEKFNKTSKQLQSVEIDLETVCSEA</sequence>
<dbReference type="EnsemblMetazoa" id="XM_008180657.1">
    <property type="protein sequence ID" value="XP_008178879.1"/>
    <property type="gene ID" value="LOC103308029"/>
</dbReference>
<protein>
    <recommendedName>
        <fullName evidence="1">DUF4371 domain-containing protein</fullName>
    </recommendedName>
</protein>
<dbReference type="InterPro" id="IPR025398">
    <property type="entry name" value="DUF4371"/>
</dbReference>
<evidence type="ECO:0000313" key="2">
    <source>
        <dbReference type="EnsemblMetazoa" id="XP_008178879.1"/>
    </source>
</evidence>
<dbReference type="SUPFAM" id="SSF53098">
    <property type="entry name" value="Ribonuclease H-like"/>
    <property type="match status" value="1"/>
</dbReference>
<dbReference type="PANTHER" id="PTHR45749">
    <property type="match status" value="1"/>
</dbReference>
<dbReference type="RefSeq" id="XP_008178879.1">
    <property type="nucleotide sequence ID" value="XM_008180657.1"/>
</dbReference>
<evidence type="ECO:0000259" key="1">
    <source>
        <dbReference type="Pfam" id="PF14291"/>
    </source>
</evidence>
<proteinExistence type="predicted"/>
<dbReference type="Pfam" id="PF14291">
    <property type="entry name" value="DUF4371"/>
    <property type="match status" value="1"/>
</dbReference>
<dbReference type="KEGG" id="api:103308029"/>
<dbReference type="InterPro" id="IPR012337">
    <property type="entry name" value="RNaseH-like_sf"/>
</dbReference>
<dbReference type="Proteomes" id="UP000007819">
    <property type="component" value="Unassembled WGS sequence"/>
</dbReference>
<name>A0A8R1X0P2_ACYPI</name>
<evidence type="ECO:0000313" key="3">
    <source>
        <dbReference type="Proteomes" id="UP000007819"/>
    </source>
</evidence>
<reference evidence="3" key="1">
    <citation type="submission" date="2010-06" db="EMBL/GenBank/DDBJ databases">
        <authorList>
            <person name="Jiang H."/>
            <person name="Abraham K."/>
            <person name="Ali S."/>
            <person name="Alsbrooks S.L."/>
            <person name="Anim B.N."/>
            <person name="Anosike U.S."/>
            <person name="Attaway T."/>
            <person name="Bandaranaike D.P."/>
            <person name="Battles P.K."/>
            <person name="Bell S.N."/>
            <person name="Bell A.V."/>
            <person name="Beltran B."/>
            <person name="Bickham C."/>
            <person name="Bustamante Y."/>
            <person name="Caleb T."/>
            <person name="Canada A."/>
            <person name="Cardenas V."/>
            <person name="Carter K."/>
            <person name="Chacko J."/>
            <person name="Chandrabose M.N."/>
            <person name="Chavez D."/>
            <person name="Chavez A."/>
            <person name="Chen L."/>
            <person name="Chu H.-S."/>
            <person name="Claassen K.J."/>
            <person name="Cockrell R."/>
            <person name="Collins M."/>
            <person name="Cooper J.A."/>
            <person name="Cree A."/>
            <person name="Curry S.M."/>
            <person name="Da Y."/>
            <person name="Dao M.D."/>
            <person name="Das B."/>
            <person name="Davila M.-L."/>
            <person name="Davy-Carroll L."/>
            <person name="Denson S."/>
            <person name="Dinh H."/>
            <person name="Ebong V.E."/>
            <person name="Edwards J.R."/>
            <person name="Egan A."/>
            <person name="El-Daye J."/>
            <person name="Escobedo L."/>
            <person name="Fernandez S."/>
            <person name="Fernando P.R."/>
            <person name="Flagg N."/>
            <person name="Forbes L.D."/>
            <person name="Fowler R.G."/>
            <person name="Fu Q."/>
            <person name="Gabisi R.A."/>
            <person name="Ganer J."/>
            <person name="Garbino Pronczuk A."/>
            <person name="Garcia R.M."/>
            <person name="Garner T."/>
            <person name="Garrett T.E."/>
            <person name="Gonzalez D.A."/>
            <person name="Hamid H."/>
            <person name="Hawkins E.S."/>
            <person name="Hirani K."/>
            <person name="Hogues M.E."/>
            <person name="Hollins B."/>
            <person name="Hsiao C.-H."/>
            <person name="Jabil R."/>
            <person name="James M.L."/>
            <person name="Jhangiani S.N."/>
            <person name="Johnson B."/>
            <person name="Johnson Q."/>
            <person name="Joshi V."/>
            <person name="Kalu J.B."/>
            <person name="Kam C."/>
            <person name="Kashfia A."/>
            <person name="Keebler J."/>
            <person name="Kisamo H."/>
            <person name="Kovar C.L."/>
            <person name="Lago L.A."/>
            <person name="Lai C.-Y."/>
            <person name="Laidlaw J."/>
            <person name="Lara F."/>
            <person name="Le T.-K."/>
            <person name="Lee S.L."/>
            <person name="Legall F.H."/>
            <person name="Lemon S.J."/>
            <person name="Lewis L.R."/>
            <person name="Li B."/>
            <person name="Liu Y."/>
            <person name="Liu Y.-S."/>
            <person name="Lopez J."/>
            <person name="Lozado R.J."/>
            <person name="Lu J."/>
            <person name="Madu R.C."/>
            <person name="Maheshwari M."/>
            <person name="Maheshwari R."/>
            <person name="Malloy K."/>
            <person name="Martinez E."/>
            <person name="Mathew T."/>
            <person name="Mercado I.C."/>
            <person name="Mercado C."/>
            <person name="Meyer B."/>
            <person name="Montgomery K."/>
            <person name="Morgan M.B."/>
            <person name="Munidasa M."/>
            <person name="Nazareth L.V."/>
            <person name="Nelson J."/>
            <person name="Ng B.M."/>
            <person name="Nguyen N.B."/>
            <person name="Nguyen P.Q."/>
            <person name="Nguyen T."/>
            <person name="Obregon M."/>
            <person name="Okwuonu G.O."/>
            <person name="Onwere C.G."/>
            <person name="Orozco G."/>
            <person name="Parra A."/>
            <person name="Patel S."/>
            <person name="Patil S."/>
            <person name="Perez A."/>
            <person name="Perez Y."/>
            <person name="Pham C."/>
            <person name="Primus E.L."/>
            <person name="Pu L.-L."/>
            <person name="Puazo M."/>
            <person name="Qin X."/>
            <person name="Quiroz J.B."/>
            <person name="Reese J."/>
            <person name="Richards S."/>
            <person name="Rives C.M."/>
            <person name="Robberts R."/>
            <person name="Ruiz S.J."/>
            <person name="Ruiz M.J."/>
            <person name="Santibanez J."/>
            <person name="Schneider B.W."/>
            <person name="Sisson I."/>
            <person name="Smith M."/>
            <person name="Sodergren E."/>
            <person name="Song X.-Z."/>
            <person name="Song B.B."/>
            <person name="Summersgill H."/>
            <person name="Thelus R."/>
            <person name="Thornton R.D."/>
            <person name="Trejos Z.Y."/>
            <person name="Usmani K."/>
            <person name="Vattathil S."/>
            <person name="Villasana D."/>
            <person name="Walker D.L."/>
            <person name="Wang S."/>
            <person name="Wang K."/>
            <person name="White C.S."/>
            <person name="Williams A.C."/>
            <person name="Williamson J."/>
            <person name="Wilson K."/>
            <person name="Woghiren I.O."/>
            <person name="Woodworth J.R."/>
            <person name="Worley K.C."/>
            <person name="Wright R.A."/>
            <person name="Wu W."/>
            <person name="Young L."/>
            <person name="Zhang L."/>
            <person name="Zhang J."/>
            <person name="Zhu Y."/>
            <person name="Muzny D.M."/>
            <person name="Weinstock G."/>
            <person name="Gibbs R.A."/>
        </authorList>
    </citation>
    <scope>NUCLEOTIDE SEQUENCE [LARGE SCALE GENOMIC DNA]</scope>
    <source>
        <strain evidence="3">LSR1</strain>
    </source>
</reference>
<dbReference type="GeneID" id="103308029"/>